<evidence type="ECO:0000313" key="6">
    <source>
        <dbReference type="EMBL" id="NHO31721.1"/>
    </source>
</evidence>
<dbReference type="RefSeq" id="WP_173576327.1">
    <property type="nucleotide sequence ID" value="NZ_WOSW01000004.1"/>
</dbReference>
<dbReference type="PANTHER" id="PTHR30419">
    <property type="entry name" value="HTH-TYPE TRANSCRIPTIONAL REGULATOR YBHD"/>
    <property type="match status" value="1"/>
</dbReference>
<dbReference type="InterPro" id="IPR036390">
    <property type="entry name" value="WH_DNA-bd_sf"/>
</dbReference>
<evidence type="ECO:0000256" key="1">
    <source>
        <dbReference type="ARBA" id="ARBA00009437"/>
    </source>
</evidence>
<organism evidence="6 7">
    <name type="scientific">Acetobacter fallax</name>
    <dbReference type="NCBI Taxonomy" id="1737473"/>
    <lineage>
        <taxon>Bacteria</taxon>
        <taxon>Pseudomonadati</taxon>
        <taxon>Pseudomonadota</taxon>
        <taxon>Alphaproteobacteria</taxon>
        <taxon>Acetobacterales</taxon>
        <taxon>Acetobacteraceae</taxon>
        <taxon>Acetobacter</taxon>
    </lineage>
</organism>
<dbReference type="PROSITE" id="PS50931">
    <property type="entry name" value="HTH_LYSR"/>
    <property type="match status" value="1"/>
</dbReference>
<gene>
    <name evidence="6" type="ORF">GOB84_03940</name>
</gene>
<dbReference type="Gene3D" id="1.10.10.10">
    <property type="entry name" value="Winged helix-like DNA-binding domain superfamily/Winged helix DNA-binding domain"/>
    <property type="match status" value="1"/>
</dbReference>
<reference evidence="6 7" key="1">
    <citation type="journal article" date="2020" name="Int. J. Syst. Evol. Microbiol.">
        <title>Novel acetic acid bacteria from cider fermentations: Acetobacter conturbans sp. nov. and Acetobacter fallax sp. nov.</title>
        <authorList>
            <person name="Sombolestani A.S."/>
            <person name="Cleenwerck I."/>
            <person name="Cnockaert M."/>
            <person name="Borremans W."/>
            <person name="Wieme A.D."/>
            <person name="De Vuyst L."/>
            <person name="Vandamme P."/>
        </authorList>
    </citation>
    <scope>NUCLEOTIDE SEQUENCE [LARGE SCALE GENOMIC DNA]</scope>
    <source>
        <strain evidence="6 7">LMG 1637</strain>
    </source>
</reference>
<feature type="domain" description="HTH lysR-type" evidence="5">
    <location>
        <begin position="1"/>
        <end position="58"/>
    </location>
</feature>
<dbReference type="Pfam" id="PF03466">
    <property type="entry name" value="LysR_substrate"/>
    <property type="match status" value="1"/>
</dbReference>
<comment type="caution">
    <text evidence="6">The sequence shown here is derived from an EMBL/GenBank/DDBJ whole genome shotgun (WGS) entry which is preliminary data.</text>
</comment>
<keyword evidence="3" id="KW-0238">DNA-binding</keyword>
<dbReference type="SUPFAM" id="SSF46785">
    <property type="entry name" value="Winged helix' DNA-binding domain"/>
    <property type="match status" value="1"/>
</dbReference>
<evidence type="ECO:0000256" key="3">
    <source>
        <dbReference type="ARBA" id="ARBA00023125"/>
    </source>
</evidence>
<dbReference type="EMBL" id="WOSW01000004">
    <property type="protein sequence ID" value="NHO31721.1"/>
    <property type="molecule type" value="Genomic_DNA"/>
</dbReference>
<dbReference type="PANTHER" id="PTHR30419:SF8">
    <property type="entry name" value="NITROGEN ASSIMILATION TRANSCRIPTIONAL ACTIVATOR-RELATED"/>
    <property type="match status" value="1"/>
</dbReference>
<dbReference type="Proteomes" id="UP000615326">
    <property type="component" value="Unassembled WGS sequence"/>
</dbReference>
<dbReference type="SUPFAM" id="SSF53850">
    <property type="entry name" value="Periplasmic binding protein-like II"/>
    <property type="match status" value="1"/>
</dbReference>
<dbReference type="Gene3D" id="3.40.190.290">
    <property type="match status" value="1"/>
</dbReference>
<sequence length="322" mass="35195">MNSDDLALFALVANDLSISRAALTIGLDQSTVSRRIGLLEAQLGGHLFRRSGHGVKLTESGRLLLEYAQRVARIMEEASEVIGACSRTGPARLCIAAQPTIARMLFGTFSRALRERYPATRIRLIEGLAAQILPMMEAGEVDLSVLYVPECPGGLHWEKLLHEDVRLITPWDHPLEGGSVDVRDLGEIPLILPTTHHGLRVLVERLAARHNFPLRIALECDGSISITKRLVRENCGCTILPSAAVTEDIASGVLKSFRLVNPEITRTVAATWPKKSLLPDDLSAILRLLRQCTETLVNEGRWPDARLCPATPVPAASFSEGV</sequence>
<dbReference type="Pfam" id="PF00126">
    <property type="entry name" value="HTH_1"/>
    <property type="match status" value="1"/>
</dbReference>
<dbReference type="InterPro" id="IPR005119">
    <property type="entry name" value="LysR_subst-bd"/>
</dbReference>
<evidence type="ECO:0000256" key="2">
    <source>
        <dbReference type="ARBA" id="ARBA00023015"/>
    </source>
</evidence>
<protein>
    <submittedName>
        <fullName evidence="6">LysR family transcriptional regulator</fullName>
    </submittedName>
</protein>
<name>A0ABX0K9S0_9PROT</name>
<dbReference type="InterPro" id="IPR036388">
    <property type="entry name" value="WH-like_DNA-bd_sf"/>
</dbReference>
<evidence type="ECO:0000259" key="5">
    <source>
        <dbReference type="PROSITE" id="PS50931"/>
    </source>
</evidence>
<proteinExistence type="inferred from homology"/>
<evidence type="ECO:0000256" key="4">
    <source>
        <dbReference type="ARBA" id="ARBA00023163"/>
    </source>
</evidence>
<keyword evidence="2" id="KW-0805">Transcription regulation</keyword>
<keyword evidence="7" id="KW-1185">Reference proteome</keyword>
<dbReference type="InterPro" id="IPR000847">
    <property type="entry name" value="LysR_HTH_N"/>
</dbReference>
<accession>A0ABX0K9S0</accession>
<comment type="similarity">
    <text evidence="1">Belongs to the LysR transcriptional regulatory family.</text>
</comment>
<dbReference type="InterPro" id="IPR050950">
    <property type="entry name" value="HTH-type_LysR_regulators"/>
</dbReference>
<evidence type="ECO:0000313" key="7">
    <source>
        <dbReference type="Proteomes" id="UP000615326"/>
    </source>
</evidence>
<keyword evidence="4" id="KW-0804">Transcription</keyword>